<dbReference type="AlphaFoldDB" id="A0A5J4P4T8"/>
<dbReference type="EMBL" id="SNRY01011646">
    <property type="protein sequence ID" value="KAA6304272.1"/>
    <property type="molecule type" value="Genomic_DNA"/>
</dbReference>
<reference evidence="1" key="1">
    <citation type="submission" date="2019-03" db="EMBL/GenBank/DDBJ databases">
        <title>Single cell metagenomics reveals metabolic interactions within the superorganism composed of flagellate Streblomastix strix and complex community of Bacteroidetes bacteria on its surface.</title>
        <authorList>
            <person name="Treitli S.C."/>
            <person name="Kolisko M."/>
            <person name="Husnik F."/>
            <person name="Keeling P."/>
            <person name="Hampl V."/>
        </authorList>
    </citation>
    <scope>NUCLEOTIDE SEQUENCE</scope>
    <source>
        <strain evidence="1">STM</strain>
    </source>
</reference>
<name>A0A5J4P4T8_9ZZZZ</name>
<gene>
    <name evidence="1" type="ORF">EZS27_044083</name>
</gene>
<organism evidence="1">
    <name type="scientific">termite gut metagenome</name>
    <dbReference type="NCBI Taxonomy" id="433724"/>
    <lineage>
        <taxon>unclassified sequences</taxon>
        <taxon>metagenomes</taxon>
        <taxon>organismal metagenomes</taxon>
    </lineage>
</organism>
<sequence length="44" mass="4660">DTQNANNSLWTNDILTPAVGTLYELSTNPSVTITLSDPKLQGVG</sequence>
<accession>A0A5J4P4T8</accession>
<comment type="caution">
    <text evidence="1">The sequence shown here is derived from an EMBL/GenBank/DDBJ whole genome shotgun (WGS) entry which is preliminary data.</text>
</comment>
<proteinExistence type="predicted"/>
<protein>
    <submittedName>
        <fullName evidence="1">Uncharacterized protein</fullName>
    </submittedName>
</protein>
<evidence type="ECO:0000313" key="1">
    <source>
        <dbReference type="EMBL" id="KAA6304272.1"/>
    </source>
</evidence>
<feature type="non-terminal residue" evidence="1">
    <location>
        <position position="1"/>
    </location>
</feature>